<dbReference type="AlphaFoldDB" id="A0A4P8L1R0"/>
<dbReference type="KEGG" id="dax:FDQ92_05670"/>
<dbReference type="RefSeq" id="WP_137423679.1">
    <property type="nucleotide sequence ID" value="NZ_CP040098.1"/>
</dbReference>
<reference evidence="1 2" key="1">
    <citation type="submission" date="2019-05" db="EMBL/GenBank/DDBJ databases">
        <title>The Complete Genome Sequence of the n-alkane-degrading Desulfoglaeba alkanexedens ALDC reveals multiple alkylsuccinate synthase gene clusters.</title>
        <authorList>
            <person name="Callaghan A.V."/>
            <person name="Davidova I.A."/>
            <person name="Duncan K.E."/>
            <person name="Morris B."/>
            <person name="McInerney M.J."/>
        </authorList>
    </citation>
    <scope>NUCLEOTIDE SEQUENCE [LARGE SCALE GENOMIC DNA]</scope>
    <source>
        <strain evidence="1 2">ALDC</strain>
    </source>
</reference>
<dbReference type="EMBL" id="CP040098">
    <property type="protein sequence ID" value="QCQ21710.1"/>
    <property type="molecule type" value="Genomic_DNA"/>
</dbReference>
<evidence type="ECO:0000313" key="2">
    <source>
        <dbReference type="Proteomes" id="UP000298602"/>
    </source>
</evidence>
<accession>A0A4P8L1R0</accession>
<reference evidence="1 2" key="2">
    <citation type="submission" date="2019-05" db="EMBL/GenBank/DDBJ databases">
        <authorList>
            <person name="Suflita J.M."/>
            <person name="Marks C.R."/>
        </authorList>
    </citation>
    <scope>NUCLEOTIDE SEQUENCE [LARGE SCALE GENOMIC DNA]</scope>
    <source>
        <strain evidence="1 2">ALDC</strain>
    </source>
</reference>
<name>A0A4P8L1R0_9BACT</name>
<dbReference type="Proteomes" id="UP000298602">
    <property type="component" value="Chromosome"/>
</dbReference>
<protein>
    <submittedName>
        <fullName evidence="1">Uncharacterized protein</fullName>
    </submittedName>
</protein>
<organism evidence="1 2">
    <name type="scientific">Desulfoglaeba alkanexedens ALDC</name>
    <dbReference type="NCBI Taxonomy" id="980445"/>
    <lineage>
        <taxon>Bacteria</taxon>
        <taxon>Pseudomonadati</taxon>
        <taxon>Thermodesulfobacteriota</taxon>
        <taxon>Syntrophobacteria</taxon>
        <taxon>Syntrophobacterales</taxon>
        <taxon>Syntrophobacteraceae</taxon>
        <taxon>Desulfoglaeba</taxon>
    </lineage>
</organism>
<evidence type="ECO:0000313" key="1">
    <source>
        <dbReference type="EMBL" id="QCQ21710.1"/>
    </source>
</evidence>
<sequence>MKHCPVCRANLEGAATCRRCGADLSRLMDVEEAARTHYRDAREAFSRGDFAAMYAHARESAAKRKVPATRRLLACAALLNGDPAEALRLWRRLNP</sequence>
<dbReference type="OrthoDB" id="5422620at2"/>
<proteinExistence type="predicted"/>
<keyword evidence="2" id="KW-1185">Reference proteome</keyword>
<gene>
    <name evidence="1" type="ORF">FDQ92_05670</name>
</gene>